<feature type="region of interest" description="Disordered" evidence="1">
    <location>
        <begin position="27"/>
        <end position="46"/>
    </location>
</feature>
<evidence type="ECO:0000313" key="3">
    <source>
        <dbReference type="EMBL" id="KAF0736139.1"/>
    </source>
</evidence>
<evidence type="ECO:0000256" key="1">
    <source>
        <dbReference type="SAM" id="MobiDB-lite"/>
    </source>
</evidence>
<keyword evidence="4" id="KW-1185">Reference proteome</keyword>
<dbReference type="AlphaFoldDB" id="A0A6G0X874"/>
<sequence length="233" mass="26448">SLILLPCTDPSTSTLNKVEVIDDNFSHNENIQGNDHKLSTPSTSQAQPSDYCIAHYGVSKSPKNNNLIDNDDSFITTPTSSKRKRKVFWGDLKTEDDIETPNSRLKYWHASQNVKTLNNLIDHLKNDKKIISDNCFSVIKESLPVVESELVMKHLNMTSNSKITPELRTFAVTLHFYSPPAYNYVRDSFNKILPHPSTIPKWYTTVDGTAGFTDECLKAVEIKVKEMNEKNKK</sequence>
<feature type="domain" description="THAP9-like helix-turn-helix" evidence="2">
    <location>
        <begin position="127"/>
        <end position="202"/>
    </location>
</feature>
<reference evidence="3 4" key="1">
    <citation type="submission" date="2019-08" db="EMBL/GenBank/DDBJ databases">
        <title>Whole genome of Aphis craccivora.</title>
        <authorList>
            <person name="Voronova N.V."/>
            <person name="Shulinski R.S."/>
            <person name="Bandarenka Y.V."/>
            <person name="Zhorov D.G."/>
            <person name="Warner D."/>
        </authorList>
    </citation>
    <scope>NUCLEOTIDE SEQUENCE [LARGE SCALE GENOMIC DNA]</scope>
    <source>
        <strain evidence="3">180601</strain>
        <tissue evidence="3">Whole Body</tissue>
    </source>
</reference>
<name>A0A6G0X874_APHCR</name>
<dbReference type="OrthoDB" id="6601073at2759"/>
<proteinExistence type="predicted"/>
<organism evidence="3 4">
    <name type="scientific">Aphis craccivora</name>
    <name type="common">Cowpea aphid</name>
    <dbReference type="NCBI Taxonomy" id="307492"/>
    <lineage>
        <taxon>Eukaryota</taxon>
        <taxon>Metazoa</taxon>
        <taxon>Ecdysozoa</taxon>
        <taxon>Arthropoda</taxon>
        <taxon>Hexapoda</taxon>
        <taxon>Insecta</taxon>
        <taxon>Pterygota</taxon>
        <taxon>Neoptera</taxon>
        <taxon>Paraneoptera</taxon>
        <taxon>Hemiptera</taxon>
        <taxon>Sternorrhyncha</taxon>
        <taxon>Aphidomorpha</taxon>
        <taxon>Aphidoidea</taxon>
        <taxon>Aphididae</taxon>
        <taxon>Aphidini</taxon>
        <taxon>Aphis</taxon>
        <taxon>Aphis</taxon>
    </lineage>
</organism>
<feature type="non-terminal residue" evidence="3">
    <location>
        <position position="1"/>
    </location>
</feature>
<gene>
    <name evidence="3" type="ORF">FWK35_00016440</name>
</gene>
<feature type="non-terminal residue" evidence="3">
    <location>
        <position position="233"/>
    </location>
</feature>
<protein>
    <submittedName>
        <fullName evidence="3">THAP domain-containing protein 1-like</fullName>
    </submittedName>
</protein>
<evidence type="ECO:0000313" key="4">
    <source>
        <dbReference type="Proteomes" id="UP000478052"/>
    </source>
</evidence>
<dbReference type="EMBL" id="VUJU01008055">
    <property type="protein sequence ID" value="KAF0736139.1"/>
    <property type="molecule type" value="Genomic_DNA"/>
</dbReference>
<dbReference type="Pfam" id="PF12017">
    <property type="entry name" value="Tnp_P_element"/>
    <property type="match status" value="1"/>
</dbReference>
<dbReference type="InterPro" id="IPR021896">
    <property type="entry name" value="THAP9-like_HTH"/>
</dbReference>
<comment type="caution">
    <text evidence="3">The sequence shown here is derived from an EMBL/GenBank/DDBJ whole genome shotgun (WGS) entry which is preliminary data.</text>
</comment>
<dbReference type="Proteomes" id="UP000478052">
    <property type="component" value="Unassembled WGS sequence"/>
</dbReference>
<accession>A0A6G0X874</accession>
<evidence type="ECO:0000259" key="2">
    <source>
        <dbReference type="Pfam" id="PF12017"/>
    </source>
</evidence>